<sequence length="123" mass="13760">METDLLTHKVIGCAIEVHKNLGPGLLESSYESCLMYELNQSGLLAIAQAELPIKYKNVSIDTGYRLDILLPDKLIVELKAVDKLRPIHSAQLMTYLKLTGIRTGLLVNFNEVKLVDGIKRIRV</sequence>
<evidence type="ECO:0000313" key="1">
    <source>
        <dbReference type="EMBL" id="KYL32337.1"/>
    </source>
</evidence>
<comment type="caution">
    <text evidence="1">The sequence shown here is derived from an EMBL/GenBank/DDBJ whole genome shotgun (WGS) entry which is preliminary data.</text>
</comment>
<gene>
    <name evidence="1" type="ORF">A2I96_17920</name>
</gene>
<dbReference type="AlphaFoldDB" id="A0ABD4EN66"/>
<dbReference type="NCBIfam" id="TIGR04256">
    <property type="entry name" value="GxxExxY"/>
    <property type="match status" value="1"/>
</dbReference>
<dbReference type="EMBL" id="LVCN01000048">
    <property type="protein sequence ID" value="KYL32337.1"/>
    <property type="molecule type" value="Genomic_DNA"/>
</dbReference>
<organism evidence="1 2">
    <name type="scientific">Pseudoalteromonas tetraodonis</name>
    <dbReference type="NCBI Taxonomy" id="43659"/>
    <lineage>
        <taxon>Bacteria</taxon>
        <taxon>Pseudomonadati</taxon>
        <taxon>Pseudomonadota</taxon>
        <taxon>Gammaproteobacteria</taxon>
        <taxon>Alteromonadales</taxon>
        <taxon>Pseudoalteromonadaceae</taxon>
        <taxon>Pseudoalteromonas</taxon>
    </lineage>
</organism>
<dbReference type="Pfam" id="PF13366">
    <property type="entry name" value="PDDEXK_3"/>
    <property type="match status" value="1"/>
</dbReference>
<reference evidence="1 2" key="1">
    <citation type="submission" date="2016-03" db="EMBL/GenBank/DDBJ databases">
        <authorList>
            <person name="Zhang H."/>
            <person name="Liu R."/>
            <person name="Wang M."/>
            <person name="Wang H."/>
            <person name="Wang L."/>
            <person name="Song L."/>
        </authorList>
    </citation>
    <scope>NUCLEOTIDE SEQUENCE [LARGE SCALE GENOMIC DNA]</scope>
    <source>
        <strain evidence="1 2">DSM 16099</strain>
    </source>
</reference>
<accession>A0ABD4EN66</accession>
<dbReference type="Proteomes" id="UP000075763">
    <property type="component" value="Unassembled WGS sequence"/>
</dbReference>
<protein>
    <submittedName>
        <fullName evidence="1">GxxExxY protein</fullName>
    </submittedName>
</protein>
<evidence type="ECO:0000313" key="2">
    <source>
        <dbReference type="Proteomes" id="UP000075763"/>
    </source>
</evidence>
<dbReference type="InterPro" id="IPR026350">
    <property type="entry name" value="GxxExxY"/>
</dbReference>
<proteinExistence type="predicted"/>
<name>A0ABD4EN66_9GAMM</name>
<dbReference type="RefSeq" id="WP_013464035.1">
    <property type="nucleotide sequence ID" value="NZ_JBKEFS010000075.1"/>
</dbReference>